<feature type="coiled-coil region" evidence="13">
    <location>
        <begin position="178"/>
        <end position="205"/>
    </location>
</feature>
<dbReference type="GO" id="GO:0045786">
    <property type="term" value="P:negative regulation of cell cycle"/>
    <property type="evidence" value="ECO:0007669"/>
    <property type="project" value="TreeGrafter"/>
</dbReference>
<sequence>MRWAGLRMARAASLWDARQPGMYRGCAARPLAVRSPRDTCTVATSIEPLIDSTAMQTCKHLPFPSCDYGFKNPGTLHSFYEFQDSGVAVHEIPDLAKLAQPSLDLAELEWSYHELSSLVSPVPSLEGHNLHMSQAFLSPTSLQSRSPPVESYWRDQADHNQRALGDALKANDQLHVCLNKKQEEILALQERNNQLKELANQATHLASILDLLTQSTNGDCPTTEAANQSTGVKRHRQDDLHTLISDSGNVVPRDNLDERNSGFHGDSKRPKWHQDVEHSSLYQEEERINMYGAFSGLQVNTSCTPASADSSSSEDRMCFRTSIRDHCTIRTLVFPQGKTFTSKVASGGYRFRWVPS</sequence>
<dbReference type="PANTHER" id="PTHR13372:SF3">
    <property type="entry name" value="MULTICILIN"/>
    <property type="match status" value="1"/>
</dbReference>
<keyword evidence="7" id="KW-0010">Activator</keyword>
<evidence type="ECO:0000256" key="6">
    <source>
        <dbReference type="ARBA" id="ARBA00023054"/>
    </source>
</evidence>
<evidence type="ECO:0000256" key="13">
    <source>
        <dbReference type="SAM" id="Coils"/>
    </source>
</evidence>
<evidence type="ECO:0000256" key="12">
    <source>
        <dbReference type="ARBA" id="ARBA00033197"/>
    </source>
</evidence>
<dbReference type="CDD" id="cd22590">
    <property type="entry name" value="McIdas_CC"/>
    <property type="match status" value="1"/>
</dbReference>
<dbReference type="AlphaFoldDB" id="A0AAD7SCI2"/>
<dbReference type="Gene3D" id="1.20.5.1180">
    <property type="entry name" value="Geminin coiled-coil domain"/>
    <property type="match status" value="1"/>
</dbReference>
<dbReference type="PANTHER" id="PTHR13372">
    <property type="entry name" value="GEMININ"/>
    <property type="match status" value="1"/>
</dbReference>
<feature type="region of interest" description="Disordered" evidence="14">
    <location>
        <begin position="246"/>
        <end position="275"/>
    </location>
</feature>
<comment type="subcellular location">
    <subcellularLocation>
        <location evidence="1">Nucleus</location>
    </subcellularLocation>
</comment>
<comment type="similarity">
    <text evidence="2">Belongs to the geminin family.</text>
</comment>
<keyword evidence="9" id="KW-0539">Nucleus</keyword>
<evidence type="ECO:0000256" key="11">
    <source>
        <dbReference type="ARBA" id="ARBA00031136"/>
    </source>
</evidence>
<dbReference type="Proteomes" id="UP001221898">
    <property type="component" value="Unassembled WGS sequence"/>
</dbReference>
<evidence type="ECO:0000313" key="15">
    <source>
        <dbReference type="EMBL" id="KAJ8400000.1"/>
    </source>
</evidence>
<evidence type="ECO:0000256" key="10">
    <source>
        <dbReference type="ARBA" id="ARBA00023306"/>
    </source>
</evidence>
<dbReference type="GO" id="GO:0008156">
    <property type="term" value="P:negative regulation of DNA replication"/>
    <property type="evidence" value="ECO:0007669"/>
    <property type="project" value="TreeGrafter"/>
</dbReference>
<dbReference type="Pfam" id="PF07412">
    <property type="entry name" value="Geminin"/>
    <property type="match status" value="1"/>
</dbReference>
<name>A0AAD7SCI2_9TELE</name>
<dbReference type="InterPro" id="IPR022786">
    <property type="entry name" value="Geminin/Multicilin"/>
</dbReference>
<evidence type="ECO:0000256" key="14">
    <source>
        <dbReference type="SAM" id="MobiDB-lite"/>
    </source>
</evidence>
<protein>
    <recommendedName>
        <fullName evidence="3">Multicilin</fullName>
    </recommendedName>
    <alternativeName>
        <fullName evidence="11">Multiciliate differentiation and DNA synthesis-associated cell cycle protein</fullName>
    </alternativeName>
    <alternativeName>
        <fullName evidence="12">Protein Idas</fullName>
    </alternativeName>
</protein>
<keyword evidence="4" id="KW-0970">Cilium biogenesis/degradation</keyword>
<organism evidence="15 16">
    <name type="scientific">Aldrovandia affinis</name>
    <dbReference type="NCBI Taxonomy" id="143900"/>
    <lineage>
        <taxon>Eukaryota</taxon>
        <taxon>Metazoa</taxon>
        <taxon>Chordata</taxon>
        <taxon>Craniata</taxon>
        <taxon>Vertebrata</taxon>
        <taxon>Euteleostomi</taxon>
        <taxon>Actinopterygii</taxon>
        <taxon>Neopterygii</taxon>
        <taxon>Teleostei</taxon>
        <taxon>Notacanthiformes</taxon>
        <taxon>Halosauridae</taxon>
        <taxon>Aldrovandia</taxon>
    </lineage>
</organism>
<dbReference type="GO" id="GO:0005634">
    <property type="term" value="C:nucleus"/>
    <property type="evidence" value="ECO:0007669"/>
    <property type="project" value="UniProtKB-SubCell"/>
</dbReference>
<keyword evidence="10" id="KW-0131">Cell cycle</keyword>
<evidence type="ECO:0000256" key="3">
    <source>
        <dbReference type="ARBA" id="ARBA00018222"/>
    </source>
</evidence>
<keyword evidence="16" id="KW-1185">Reference proteome</keyword>
<evidence type="ECO:0000256" key="8">
    <source>
        <dbReference type="ARBA" id="ARBA00023163"/>
    </source>
</evidence>
<evidence type="ECO:0000256" key="1">
    <source>
        <dbReference type="ARBA" id="ARBA00004123"/>
    </source>
</evidence>
<evidence type="ECO:0000256" key="7">
    <source>
        <dbReference type="ARBA" id="ARBA00023159"/>
    </source>
</evidence>
<evidence type="ECO:0000256" key="5">
    <source>
        <dbReference type="ARBA" id="ARBA00023015"/>
    </source>
</evidence>
<evidence type="ECO:0000313" key="16">
    <source>
        <dbReference type="Proteomes" id="UP001221898"/>
    </source>
</evidence>
<evidence type="ECO:0000256" key="9">
    <source>
        <dbReference type="ARBA" id="ARBA00023242"/>
    </source>
</evidence>
<keyword evidence="6 13" id="KW-0175">Coiled coil</keyword>
<comment type="caution">
    <text evidence="15">The sequence shown here is derived from an EMBL/GenBank/DDBJ whole genome shotgun (WGS) entry which is preliminary data.</text>
</comment>
<feature type="compositionally biased region" description="Basic and acidic residues" evidence="14">
    <location>
        <begin position="254"/>
        <end position="275"/>
    </location>
</feature>
<proteinExistence type="inferred from homology"/>
<reference evidence="15" key="1">
    <citation type="journal article" date="2023" name="Science">
        <title>Genome structures resolve the early diversification of teleost fishes.</title>
        <authorList>
            <person name="Parey E."/>
            <person name="Louis A."/>
            <person name="Montfort J."/>
            <person name="Bouchez O."/>
            <person name="Roques C."/>
            <person name="Iampietro C."/>
            <person name="Lluch J."/>
            <person name="Castinel A."/>
            <person name="Donnadieu C."/>
            <person name="Desvignes T."/>
            <person name="Floi Bucao C."/>
            <person name="Jouanno E."/>
            <person name="Wen M."/>
            <person name="Mejri S."/>
            <person name="Dirks R."/>
            <person name="Jansen H."/>
            <person name="Henkel C."/>
            <person name="Chen W.J."/>
            <person name="Zahm M."/>
            <person name="Cabau C."/>
            <person name="Klopp C."/>
            <person name="Thompson A.W."/>
            <person name="Robinson-Rechavi M."/>
            <person name="Braasch I."/>
            <person name="Lecointre G."/>
            <person name="Bobe J."/>
            <person name="Postlethwait J.H."/>
            <person name="Berthelot C."/>
            <person name="Roest Crollius H."/>
            <person name="Guiguen Y."/>
        </authorList>
    </citation>
    <scope>NUCLEOTIDE SEQUENCE</scope>
    <source>
        <strain evidence="15">NC1722</strain>
    </source>
</reference>
<evidence type="ECO:0000256" key="4">
    <source>
        <dbReference type="ARBA" id="ARBA00022794"/>
    </source>
</evidence>
<keyword evidence="8" id="KW-0804">Transcription</keyword>
<gene>
    <name evidence="15" type="ORF">AAFF_G00400390</name>
</gene>
<dbReference type="EMBL" id="JAINUG010000079">
    <property type="protein sequence ID" value="KAJ8400000.1"/>
    <property type="molecule type" value="Genomic_DNA"/>
</dbReference>
<accession>A0AAD7SCI2</accession>
<evidence type="ECO:0000256" key="2">
    <source>
        <dbReference type="ARBA" id="ARBA00007979"/>
    </source>
</evidence>
<keyword evidence="5" id="KW-0805">Transcription regulation</keyword>
<dbReference type="SUPFAM" id="SSF111469">
    <property type="entry name" value="Geminin coiled-coil domain"/>
    <property type="match status" value="1"/>
</dbReference>
<dbReference type="GO" id="GO:0030030">
    <property type="term" value="P:cell projection organization"/>
    <property type="evidence" value="ECO:0007669"/>
    <property type="project" value="UniProtKB-KW"/>
</dbReference>